<dbReference type="AlphaFoldDB" id="A0AAW0MDX6"/>
<gene>
    <name evidence="4" type="ORF">CFP56_029256</name>
</gene>
<evidence type="ECO:0000256" key="2">
    <source>
        <dbReference type="SAM" id="SignalP"/>
    </source>
</evidence>
<dbReference type="InterPro" id="IPR005181">
    <property type="entry name" value="SASA"/>
</dbReference>
<dbReference type="Pfam" id="PF03629">
    <property type="entry name" value="SASA"/>
    <property type="match status" value="1"/>
</dbReference>
<keyword evidence="1" id="KW-0378">Hydrolase</keyword>
<dbReference type="PANTHER" id="PTHR31988:SF15">
    <property type="entry name" value="ESTERASE, PUTATIVE (DUF303)-RELATED"/>
    <property type="match status" value="1"/>
</dbReference>
<keyword evidence="2" id="KW-0732">Signal</keyword>
<dbReference type="Proteomes" id="UP000237347">
    <property type="component" value="Unassembled WGS sequence"/>
</dbReference>
<evidence type="ECO:0000313" key="5">
    <source>
        <dbReference type="Proteomes" id="UP000237347"/>
    </source>
</evidence>
<protein>
    <submittedName>
        <fullName evidence="4">Carbohydrate esterase</fullName>
    </submittedName>
</protein>
<dbReference type="SUPFAM" id="SSF52266">
    <property type="entry name" value="SGNH hydrolase"/>
    <property type="match status" value="1"/>
</dbReference>
<feature type="domain" description="Sialate O-acetylesterase" evidence="3">
    <location>
        <begin position="25"/>
        <end position="259"/>
    </location>
</feature>
<dbReference type="Gene3D" id="3.40.50.1110">
    <property type="entry name" value="SGNH hydrolase"/>
    <property type="match status" value="1"/>
</dbReference>
<dbReference type="InterPro" id="IPR036514">
    <property type="entry name" value="SGNH_hydro_sf"/>
</dbReference>
<dbReference type="PANTHER" id="PTHR31988">
    <property type="entry name" value="ESTERASE, PUTATIVE (DUF303)-RELATED"/>
    <property type="match status" value="1"/>
</dbReference>
<evidence type="ECO:0000256" key="1">
    <source>
        <dbReference type="ARBA" id="ARBA00022801"/>
    </source>
</evidence>
<dbReference type="InterPro" id="IPR052940">
    <property type="entry name" value="Carb_Esterase_6"/>
</dbReference>
<proteinExistence type="predicted"/>
<feature type="signal peptide" evidence="2">
    <location>
        <begin position="1"/>
        <end position="19"/>
    </location>
</feature>
<reference evidence="4 5" key="1">
    <citation type="journal article" date="2018" name="Sci. Data">
        <title>The draft genome sequence of cork oak.</title>
        <authorList>
            <person name="Ramos A.M."/>
            <person name="Usie A."/>
            <person name="Barbosa P."/>
            <person name="Barros P.M."/>
            <person name="Capote T."/>
            <person name="Chaves I."/>
            <person name="Simoes F."/>
            <person name="Abreu I."/>
            <person name="Carrasquinho I."/>
            <person name="Faro C."/>
            <person name="Guimaraes J.B."/>
            <person name="Mendonca D."/>
            <person name="Nobrega F."/>
            <person name="Rodrigues L."/>
            <person name="Saibo N.J.M."/>
            <person name="Varela M.C."/>
            <person name="Egas C."/>
            <person name="Matos J."/>
            <person name="Miguel C.M."/>
            <person name="Oliveira M.M."/>
            <person name="Ricardo C.P."/>
            <person name="Goncalves S."/>
        </authorList>
    </citation>
    <scope>NUCLEOTIDE SEQUENCE [LARGE SCALE GENOMIC DNA]</scope>
    <source>
        <strain evidence="5">cv. HL8</strain>
        <tissue evidence="4">Leaves</tissue>
    </source>
</reference>
<sequence length="267" mass="29312">LKMFLFFIFVCLLAACVEPQELSPENIFLLAGQSNMAGRGGVPKVNGHWNKKVPAECSPNPSILQLSLHRTWVVAHEPLHEEIDKYKTCGVGPGMPFAHEVLAKDPNFGVIGLVPCAIGGTKITDWAKGSSTGHYKQLVERANASLKSGGKIKALLWYQGESDTQQQTDARLYKRRLKRLFTNIRADLNSPNLQIIQVALASGYNNTLKELVRAAQLGIDLPDLQTVDAKGLPLEQDHLHLSTAAQVRVGKMLANAFLQFPHCSGLR</sequence>
<keyword evidence="5" id="KW-1185">Reference proteome</keyword>
<feature type="chain" id="PRO_5043564510" evidence="2">
    <location>
        <begin position="20"/>
        <end position="267"/>
    </location>
</feature>
<evidence type="ECO:0000259" key="3">
    <source>
        <dbReference type="Pfam" id="PF03629"/>
    </source>
</evidence>
<dbReference type="EMBL" id="PKMF04000004">
    <property type="protein sequence ID" value="KAK7860922.1"/>
    <property type="molecule type" value="Genomic_DNA"/>
</dbReference>
<evidence type="ECO:0000313" key="4">
    <source>
        <dbReference type="EMBL" id="KAK7860922.1"/>
    </source>
</evidence>
<dbReference type="GO" id="GO:0016787">
    <property type="term" value="F:hydrolase activity"/>
    <property type="evidence" value="ECO:0007669"/>
    <property type="project" value="UniProtKB-KW"/>
</dbReference>
<accession>A0AAW0MDX6</accession>
<organism evidence="4 5">
    <name type="scientific">Quercus suber</name>
    <name type="common">Cork oak</name>
    <dbReference type="NCBI Taxonomy" id="58331"/>
    <lineage>
        <taxon>Eukaryota</taxon>
        <taxon>Viridiplantae</taxon>
        <taxon>Streptophyta</taxon>
        <taxon>Embryophyta</taxon>
        <taxon>Tracheophyta</taxon>
        <taxon>Spermatophyta</taxon>
        <taxon>Magnoliopsida</taxon>
        <taxon>eudicotyledons</taxon>
        <taxon>Gunneridae</taxon>
        <taxon>Pentapetalae</taxon>
        <taxon>rosids</taxon>
        <taxon>fabids</taxon>
        <taxon>Fagales</taxon>
        <taxon>Fagaceae</taxon>
        <taxon>Quercus</taxon>
    </lineage>
</organism>
<comment type="caution">
    <text evidence="4">The sequence shown here is derived from an EMBL/GenBank/DDBJ whole genome shotgun (WGS) entry which is preliminary data.</text>
</comment>
<name>A0AAW0MDX6_QUESU</name>
<feature type="non-terminal residue" evidence="4">
    <location>
        <position position="1"/>
    </location>
</feature>